<name>A0A8S9JIY0_BRACR</name>
<evidence type="ECO:0000313" key="1">
    <source>
        <dbReference type="EMBL" id="KAF2581995.1"/>
    </source>
</evidence>
<dbReference type="AlphaFoldDB" id="A0A8S9JIY0"/>
<sequence>MVMQCLYRTLNPTYEEADDFLLRSGERSYNSLLQEILPTEMIMEKRDLPNPVANRAHAADQWRQLVKRCQTARFVMNINLRKRTTPEDKWMAQLLYDEVPDRRKQKE</sequence>
<protein>
    <submittedName>
        <fullName evidence="1">Uncharacterized protein</fullName>
    </submittedName>
</protein>
<dbReference type="Proteomes" id="UP000712281">
    <property type="component" value="Unassembled WGS sequence"/>
</dbReference>
<comment type="caution">
    <text evidence="1">The sequence shown here is derived from an EMBL/GenBank/DDBJ whole genome shotgun (WGS) entry which is preliminary data.</text>
</comment>
<organism evidence="1 2">
    <name type="scientific">Brassica cretica</name>
    <name type="common">Mustard</name>
    <dbReference type="NCBI Taxonomy" id="69181"/>
    <lineage>
        <taxon>Eukaryota</taxon>
        <taxon>Viridiplantae</taxon>
        <taxon>Streptophyta</taxon>
        <taxon>Embryophyta</taxon>
        <taxon>Tracheophyta</taxon>
        <taxon>Spermatophyta</taxon>
        <taxon>Magnoliopsida</taxon>
        <taxon>eudicotyledons</taxon>
        <taxon>Gunneridae</taxon>
        <taxon>Pentapetalae</taxon>
        <taxon>rosids</taxon>
        <taxon>malvids</taxon>
        <taxon>Brassicales</taxon>
        <taxon>Brassicaceae</taxon>
        <taxon>Brassiceae</taxon>
        <taxon>Brassica</taxon>
    </lineage>
</organism>
<gene>
    <name evidence="1" type="ORF">F2Q68_00003090</name>
</gene>
<reference evidence="1" key="1">
    <citation type="submission" date="2019-12" db="EMBL/GenBank/DDBJ databases">
        <title>Genome sequencing and annotation of Brassica cretica.</title>
        <authorList>
            <person name="Studholme D.J."/>
            <person name="Sarris P.F."/>
        </authorList>
    </citation>
    <scope>NUCLEOTIDE SEQUENCE</scope>
    <source>
        <strain evidence="1">PFS-001/15</strain>
        <tissue evidence="1">Leaf</tissue>
    </source>
</reference>
<proteinExistence type="predicted"/>
<dbReference type="EMBL" id="QGKW02001660">
    <property type="protein sequence ID" value="KAF2581995.1"/>
    <property type="molecule type" value="Genomic_DNA"/>
</dbReference>
<accession>A0A8S9JIY0</accession>
<evidence type="ECO:0000313" key="2">
    <source>
        <dbReference type="Proteomes" id="UP000712281"/>
    </source>
</evidence>